<gene>
    <name evidence="1" type="ORF">OBBRIDRAFT_828076</name>
</gene>
<reference evidence="1 2" key="1">
    <citation type="submission" date="2016-07" db="EMBL/GenBank/DDBJ databases">
        <title>Draft genome of the white-rot fungus Obba rivulosa 3A-2.</title>
        <authorList>
            <consortium name="DOE Joint Genome Institute"/>
            <person name="Miettinen O."/>
            <person name="Riley R."/>
            <person name="Acob R."/>
            <person name="Barry K."/>
            <person name="Cullen D."/>
            <person name="De Vries R."/>
            <person name="Hainaut M."/>
            <person name="Hatakka A."/>
            <person name="Henrissat B."/>
            <person name="Hilden K."/>
            <person name="Kuo R."/>
            <person name="Labutti K."/>
            <person name="Lipzen A."/>
            <person name="Makela M.R."/>
            <person name="Sandor L."/>
            <person name="Spatafora J.W."/>
            <person name="Grigoriev I.V."/>
            <person name="Hibbett D.S."/>
        </authorList>
    </citation>
    <scope>NUCLEOTIDE SEQUENCE [LARGE SCALE GENOMIC DNA]</scope>
    <source>
        <strain evidence="1 2">3A-2</strain>
    </source>
</reference>
<accession>A0A8E2AUB0</accession>
<organism evidence="1 2">
    <name type="scientific">Obba rivulosa</name>
    <dbReference type="NCBI Taxonomy" id="1052685"/>
    <lineage>
        <taxon>Eukaryota</taxon>
        <taxon>Fungi</taxon>
        <taxon>Dikarya</taxon>
        <taxon>Basidiomycota</taxon>
        <taxon>Agaricomycotina</taxon>
        <taxon>Agaricomycetes</taxon>
        <taxon>Polyporales</taxon>
        <taxon>Gelatoporiaceae</taxon>
        <taxon>Obba</taxon>
    </lineage>
</organism>
<sequence>MEVRSNYGDVRNDMVHTLLATGDVLSVRHSLAEELGDSHERTVDVEATDILRYLPPGIGREDVRTKPGDLPTEIWCIVLDAIDDPSTLFALASTCKLLMALAKQTRAILDPYSPWSVFTDLTDVQRLQHQVQETPLVSHFLMSIKIPAHSMIRFFYDFSGRLKALEMIDIIGGGDILPPLPRPILRAAHRFRNVTKLMISDVAFWSFADFSRLVCALDSLVELELRQVSWQRNEGRSLVDEPYAASLILRDIEIREAVSMSRYERLLGAPKLCESLTSLRLFGRIGVFCAFKSNPPDPLVPEIHETFTPSTSPIPRRTANIRIHPDPDADVEWGTQRQWLRECVDLLDSALASRAWCLSDIIVILHDCDDELVNIFRVEPLPFRTLRDRGILKVRNCKNLDMWNERWECEEEIIISDTSR</sequence>
<evidence type="ECO:0008006" key="3">
    <source>
        <dbReference type="Google" id="ProtNLM"/>
    </source>
</evidence>
<dbReference type="Proteomes" id="UP000250043">
    <property type="component" value="Unassembled WGS sequence"/>
</dbReference>
<keyword evidence="2" id="KW-1185">Reference proteome</keyword>
<dbReference type="AlphaFoldDB" id="A0A8E2AUB0"/>
<proteinExistence type="predicted"/>
<evidence type="ECO:0000313" key="2">
    <source>
        <dbReference type="Proteomes" id="UP000250043"/>
    </source>
</evidence>
<dbReference type="OrthoDB" id="10450665at2759"/>
<dbReference type="EMBL" id="KV722510">
    <property type="protein sequence ID" value="OCH86827.1"/>
    <property type="molecule type" value="Genomic_DNA"/>
</dbReference>
<evidence type="ECO:0000313" key="1">
    <source>
        <dbReference type="EMBL" id="OCH86827.1"/>
    </source>
</evidence>
<protein>
    <recommendedName>
        <fullName evidence="3">F-box domain-containing protein</fullName>
    </recommendedName>
</protein>
<name>A0A8E2AUB0_9APHY</name>